<dbReference type="AlphaFoldDB" id="A0A6I2MDC6"/>
<evidence type="ECO:0000259" key="2">
    <source>
        <dbReference type="PROSITE" id="PS01031"/>
    </source>
</evidence>
<comment type="caution">
    <text evidence="3">The sequence shown here is derived from an EMBL/GenBank/DDBJ whole genome shotgun (WGS) entry which is preliminary data.</text>
</comment>
<dbReference type="InterPro" id="IPR008978">
    <property type="entry name" value="HSP20-like_chaperone"/>
</dbReference>
<dbReference type="PROSITE" id="PS01031">
    <property type="entry name" value="SHSP"/>
    <property type="match status" value="1"/>
</dbReference>
<dbReference type="SUPFAM" id="SSF49764">
    <property type="entry name" value="HSP20-like chaperones"/>
    <property type="match status" value="1"/>
</dbReference>
<dbReference type="Proteomes" id="UP000441585">
    <property type="component" value="Unassembled WGS sequence"/>
</dbReference>
<dbReference type="InterPro" id="IPR002068">
    <property type="entry name" value="A-crystallin/Hsp20_dom"/>
</dbReference>
<organism evidence="3 4">
    <name type="scientific">Metabacillus idriensis</name>
    <dbReference type="NCBI Taxonomy" id="324768"/>
    <lineage>
        <taxon>Bacteria</taxon>
        <taxon>Bacillati</taxon>
        <taxon>Bacillota</taxon>
        <taxon>Bacilli</taxon>
        <taxon>Bacillales</taxon>
        <taxon>Bacillaceae</taxon>
        <taxon>Metabacillus</taxon>
    </lineage>
</organism>
<feature type="domain" description="SHSP" evidence="2">
    <location>
        <begin position="37"/>
        <end position="141"/>
    </location>
</feature>
<reference evidence="3 4" key="1">
    <citation type="submission" date="2019-11" db="EMBL/GenBank/DDBJ databases">
        <title>Bacillus idriensis genome.</title>
        <authorList>
            <person name="Konopka E.N."/>
            <person name="Newman J.D."/>
        </authorList>
    </citation>
    <scope>NUCLEOTIDE SEQUENCE [LARGE SCALE GENOMIC DNA]</scope>
    <source>
        <strain evidence="3 4">DSM 19097</strain>
    </source>
</reference>
<dbReference type="Gene3D" id="2.60.40.790">
    <property type="match status" value="1"/>
</dbReference>
<protein>
    <submittedName>
        <fullName evidence="3">Hsp20 family protein</fullName>
    </submittedName>
</protein>
<name>A0A6I2MDC6_9BACI</name>
<dbReference type="Pfam" id="PF17886">
    <property type="entry name" value="ArsA_HSP20"/>
    <property type="match status" value="1"/>
</dbReference>
<sequence length="142" mass="16327">MVFGGQYEMDKKKRSKPSDLSCIEDWMNQFFTDPFSALLDYHSFRVDLFETSDEYIVEAEFTNVNPEDIKIVTNQETLIISAHPSLSANEDKDQLERSILLPFSLEKKMIEAFFSNDILEVKICKEGSCARSGCHIPVQFTN</sequence>
<dbReference type="EMBL" id="WKKF01000001">
    <property type="protein sequence ID" value="MRX53783.1"/>
    <property type="molecule type" value="Genomic_DNA"/>
</dbReference>
<gene>
    <name evidence="3" type="ORF">GJU41_07335</name>
</gene>
<evidence type="ECO:0000313" key="4">
    <source>
        <dbReference type="Proteomes" id="UP000441585"/>
    </source>
</evidence>
<comment type="similarity">
    <text evidence="1">Belongs to the small heat shock protein (HSP20) family.</text>
</comment>
<proteinExistence type="inferred from homology"/>
<dbReference type="InterPro" id="IPR040612">
    <property type="entry name" value="ArsA_HSP20-like"/>
</dbReference>
<evidence type="ECO:0000256" key="1">
    <source>
        <dbReference type="PROSITE-ProRule" id="PRU00285"/>
    </source>
</evidence>
<evidence type="ECO:0000313" key="3">
    <source>
        <dbReference type="EMBL" id="MRX53783.1"/>
    </source>
</evidence>
<keyword evidence="4" id="KW-1185">Reference proteome</keyword>
<dbReference type="CDD" id="cd06464">
    <property type="entry name" value="ACD_sHsps-like"/>
    <property type="match status" value="1"/>
</dbReference>
<accession>A0A6I2MDC6</accession>